<dbReference type="Proteomes" id="UP000019249">
    <property type="component" value="Unassembled WGS sequence"/>
</dbReference>
<gene>
    <name evidence="1" type="ORF">MFLO_06927</name>
</gene>
<evidence type="ECO:0000313" key="2">
    <source>
        <dbReference type="Proteomes" id="UP000019249"/>
    </source>
</evidence>
<reference evidence="1 2" key="1">
    <citation type="journal article" date="2014" name="Int. J. Syst. Evol. Microbiol.">
        <title>Listeria floridensis sp. nov., Listeria aquatica sp. nov., Listeria cornellensis sp. nov., Listeria riparia sp. nov. and Listeria grandensis sp. nov., from agricultural and natural environments.</title>
        <authorList>
            <person name="den Bakker H.C."/>
            <person name="Warchocki S."/>
            <person name="Wright E.M."/>
            <person name="Allred A.F."/>
            <person name="Ahlstrom C."/>
            <person name="Manuel C.S."/>
            <person name="Stasiewicz M.J."/>
            <person name="Burrell A."/>
            <person name="Roof S."/>
            <person name="Strawn L."/>
            <person name="Fortes E.D."/>
            <person name="Nightingale K.K."/>
            <person name="Kephart D."/>
            <person name="Wiedmann M."/>
        </authorList>
    </citation>
    <scope>NUCLEOTIDE SEQUENCE [LARGE SCALE GENOMIC DNA]</scope>
    <source>
        <strain evidence="1 2">FSL S10-1187</strain>
    </source>
</reference>
<keyword evidence="2" id="KW-1185">Reference proteome</keyword>
<name>A0ABN0RFT6_9LIST</name>
<proteinExistence type="predicted"/>
<accession>A0ABN0RFT6</accession>
<protein>
    <submittedName>
        <fullName evidence="1">MarR family transcriptional regulator</fullName>
    </submittedName>
</protein>
<evidence type="ECO:0000313" key="1">
    <source>
        <dbReference type="EMBL" id="EUJ32435.1"/>
    </source>
</evidence>
<sequence>MDDFIKASEQISLFCRMNNQIKPNLPIRASEMGMLIYLVKTDEEKTPLGVANFFSFHKIDGNQHGDLLIFKRISPKKAV</sequence>
<organism evidence="1 2">
    <name type="scientific">Listeria floridensis FSL S10-1187</name>
    <dbReference type="NCBI Taxonomy" id="1265817"/>
    <lineage>
        <taxon>Bacteria</taxon>
        <taxon>Bacillati</taxon>
        <taxon>Bacillota</taxon>
        <taxon>Bacilli</taxon>
        <taxon>Bacillales</taxon>
        <taxon>Listeriaceae</taxon>
        <taxon>Listeria</taxon>
    </lineage>
</organism>
<dbReference type="RefSeq" id="WP_241433560.1">
    <property type="nucleotide sequence ID" value="NZ_AODF01000011.1"/>
</dbReference>
<dbReference type="EMBL" id="AODF01000011">
    <property type="protein sequence ID" value="EUJ32435.1"/>
    <property type="molecule type" value="Genomic_DNA"/>
</dbReference>
<comment type="caution">
    <text evidence="1">The sequence shown here is derived from an EMBL/GenBank/DDBJ whole genome shotgun (WGS) entry which is preliminary data.</text>
</comment>